<name>A0ABY9X679_9BACT</name>
<protein>
    <submittedName>
        <fullName evidence="1">DUF1963 domain-containing protein</fullName>
    </submittedName>
</protein>
<dbReference type="SUPFAM" id="SSF103032">
    <property type="entry name" value="Hypothetical protein YwqG"/>
    <property type="match status" value="1"/>
</dbReference>
<dbReference type="Proteomes" id="UP001611383">
    <property type="component" value="Chromosome"/>
</dbReference>
<sequence>MQPTLDRADVVRWLTPLLRQRTLLLPAARAQKPERKFRTQFGGRPTALRGERWPRCGRCHGALRFVCQVDYRHDALHEPRLEVAFITFFYCWECHPWGKEQGPARSWCVRAYPHAAEQDAIVLRSRAAPFTQHFVRVRLGLSLPDAMGFERHCPELWAAVPGTSGSRQAWANWDLVERAAGELQRAEDLSHSHTRNRGLALGGYPHWVNGPDETPDCGTCGQGMELLVQLSPSPVVDAEWGDVGTLYLFMCRVHINEVGLRIQCT</sequence>
<gene>
    <name evidence="1" type="ORF">F0U60_47360</name>
</gene>
<dbReference type="RefSeq" id="WP_395810558.1">
    <property type="nucleotide sequence ID" value="NZ_CP043494.1"/>
</dbReference>
<keyword evidence="2" id="KW-1185">Reference proteome</keyword>
<dbReference type="Pfam" id="PF09234">
    <property type="entry name" value="DUF1963"/>
    <property type="match status" value="1"/>
</dbReference>
<dbReference type="InterPro" id="IPR015315">
    <property type="entry name" value="DUF1963"/>
</dbReference>
<proteinExistence type="predicted"/>
<evidence type="ECO:0000313" key="1">
    <source>
        <dbReference type="EMBL" id="WNG50910.1"/>
    </source>
</evidence>
<dbReference type="InterPro" id="IPR035948">
    <property type="entry name" value="YwqG-like_sf"/>
</dbReference>
<dbReference type="EMBL" id="CP043494">
    <property type="protein sequence ID" value="WNG50910.1"/>
    <property type="molecule type" value="Genomic_DNA"/>
</dbReference>
<accession>A0ABY9X679</accession>
<dbReference type="Gene3D" id="2.30.320.10">
    <property type="entry name" value="YwqG-like"/>
    <property type="match status" value="1"/>
</dbReference>
<reference evidence="1 2" key="1">
    <citation type="submission" date="2019-08" db="EMBL/GenBank/DDBJ databases">
        <title>Archangium and Cystobacter genomes.</title>
        <authorList>
            <person name="Chen I.-C.K."/>
            <person name="Wielgoss S."/>
        </authorList>
    </citation>
    <scope>NUCLEOTIDE SEQUENCE [LARGE SCALE GENOMIC DNA]</scope>
    <source>
        <strain evidence="1 2">Cbm 6</strain>
    </source>
</reference>
<evidence type="ECO:0000313" key="2">
    <source>
        <dbReference type="Proteomes" id="UP001611383"/>
    </source>
</evidence>
<organism evidence="1 2">
    <name type="scientific">Archangium minus</name>
    <dbReference type="NCBI Taxonomy" id="83450"/>
    <lineage>
        <taxon>Bacteria</taxon>
        <taxon>Pseudomonadati</taxon>
        <taxon>Myxococcota</taxon>
        <taxon>Myxococcia</taxon>
        <taxon>Myxococcales</taxon>
        <taxon>Cystobacterineae</taxon>
        <taxon>Archangiaceae</taxon>
        <taxon>Archangium</taxon>
    </lineage>
</organism>